<name>A0A8X6V1Y9_TRICX</name>
<protein>
    <submittedName>
        <fullName evidence="2">Mariner Mos1 transposase</fullName>
    </submittedName>
</protein>
<gene>
    <name evidence="2" type="primary">marinerT_118</name>
    <name evidence="2" type="ORF">TNCV_2449841</name>
</gene>
<dbReference type="Gene3D" id="3.30.420.10">
    <property type="entry name" value="Ribonuclease H-like superfamily/Ribonuclease H"/>
    <property type="match status" value="1"/>
</dbReference>
<evidence type="ECO:0000313" key="3">
    <source>
        <dbReference type="Proteomes" id="UP000887159"/>
    </source>
</evidence>
<reference evidence="2" key="1">
    <citation type="submission" date="2020-08" db="EMBL/GenBank/DDBJ databases">
        <title>Multicomponent nature underlies the extraordinary mechanical properties of spider dragline silk.</title>
        <authorList>
            <person name="Kono N."/>
            <person name="Nakamura H."/>
            <person name="Mori M."/>
            <person name="Yoshida Y."/>
            <person name="Ohtoshi R."/>
            <person name="Malay A.D."/>
            <person name="Moran D.A.P."/>
            <person name="Tomita M."/>
            <person name="Numata K."/>
            <person name="Arakawa K."/>
        </authorList>
    </citation>
    <scope>NUCLEOTIDE SEQUENCE</scope>
</reference>
<comment type="caution">
    <text evidence="2">The sequence shown here is derived from an EMBL/GenBank/DDBJ whole genome shotgun (WGS) entry which is preliminary data.</text>
</comment>
<sequence length="99" mass="11882">MDDPETKRQSMEWPSPRRLERAENHAFKRGSSHFYSITHKEFPPEGTTMIAARYIEILTHFLKRLRRVQPQYSQQGSWFFVHDNIRPHTANIVKQFLVK</sequence>
<dbReference type="AlphaFoldDB" id="A0A8X6V1Y9"/>
<evidence type="ECO:0000256" key="1">
    <source>
        <dbReference type="SAM" id="MobiDB-lite"/>
    </source>
</evidence>
<keyword evidence="3" id="KW-1185">Reference proteome</keyword>
<accession>A0A8X6V1Y9</accession>
<evidence type="ECO:0000313" key="2">
    <source>
        <dbReference type="EMBL" id="GFX90209.1"/>
    </source>
</evidence>
<proteinExistence type="predicted"/>
<dbReference type="InterPro" id="IPR036397">
    <property type="entry name" value="RNaseH_sf"/>
</dbReference>
<organism evidence="2 3">
    <name type="scientific">Trichonephila clavipes</name>
    <name type="common">Golden silk orbweaver</name>
    <name type="synonym">Nephila clavipes</name>
    <dbReference type="NCBI Taxonomy" id="2585209"/>
    <lineage>
        <taxon>Eukaryota</taxon>
        <taxon>Metazoa</taxon>
        <taxon>Ecdysozoa</taxon>
        <taxon>Arthropoda</taxon>
        <taxon>Chelicerata</taxon>
        <taxon>Arachnida</taxon>
        <taxon>Araneae</taxon>
        <taxon>Araneomorphae</taxon>
        <taxon>Entelegynae</taxon>
        <taxon>Araneoidea</taxon>
        <taxon>Nephilidae</taxon>
        <taxon>Trichonephila</taxon>
    </lineage>
</organism>
<dbReference type="EMBL" id="BMAU01021093">
    <property type="protein sequence ID" value="GFX90209.1"/>
    <property type="molecule type" value="Genomic_DNA"/>
</dbReference>
<dbReference type="Proteomes" id="UP000887159">
    <property type="component" value="Unassembled WGS sequence"/>
</dbReference>
<dbReference type="GO" id="GO:0003676">
    <property type="term" value="F:nucleic acid binding"/>
    <property type="evidence" value="ECO:0007669"/>
    <property type="project" value="InterPro"/>
</dbReference>
<feature type="region of interest" description="Disordered" evidence="1">
    <location>
        <begin position="1"/>
        <end position="22"/>
    </location>
</feature>